<dbReference type="EMBL" id="JANJYI010000007">
    <property type="protein sequence ID" value="KAK2643258.1"/>
    <property type="molecule type" value="Genomic_DNA"/>
</dbReference>
<evidence type="ECO:0000313" key="2">
    <source>
        <dbReference type="Proteomes" id="UP001280121"/>
    </source>
</evidence>
<name>A0AAD9TWI7_9ROSI</name>
<keyword evidence="2" id="KW-1185">Reference proteome</keyword>
<accession>A0AAD9TWI7</accession>
<proteinExistence type="predicted"/>
<evidence type="ECO:0000313" key="1">
    <source>
        <dbReference type="EMBL" id="KAK2643258.1"/>
    </source>
</evidence>
<dbReference type="AlphaFoldDB" id="A0AAD9TWI7"/>
<protein>
    <submittedName>
        <fullName evidence="1">Uncharacterized protein</fullName>
    </submittedName>
</protein>
<comment type="caution">
    <text evidence="1">The sequence shown here is derived from an EMBL/GenBank/DDBJ whole genome shotgun (WGS) entry which is preliminary data.</text>
</comment>
<reference evidence="1" key="1">
    <citation type="journal article" date="2023" name="Plant J.">
        <title>Genome sequences and population genomics provide insights into the demographic history, inbreeding, and mutation load of two 'living fossil' tree species of Dipteronia.</title>
        <authorList>
            <person name="Feng Y."/>
            <person name="Comes H.P."/>
            <person name="Chen J."/>
            <person name="Zhu S."/>
            <person name="Lu R."/>
            <person name="Zhang X."/>
            <person name="Li P."/>
            <person name="Qiu J."/>
            <person name="Olsen K.M."/>
            <person name="Qiu Y."/>
        </authorList>
    </citation>
    <scope>NUCLEOTIDE SEQUENCE</scope>
    <source>
        <strain evidence="1">KIB01</strain>
    </source>
</reference>
<dbReference type="Proteomes" id="UP001280121">
    <property type="component" value="Unassembled WGS sequence"/>
</dbReference>
<sequence length="80" mass="9043">MKFWKPTMILIPTSTTPVWMLDFDIFTDNGMFKSDEASNDYCAVQKSFLFGMGTLAEETRTVGIHKNMAGKAPLNSFKIE</sequence>
<gene>
    <name evidence="1" type="ORF">Ddye_025021</name>
</gene>
<organism evidence="1 2">
    <name type="scientific">Dipteronia dyeriana</name>
    <dbReference type="NCBI Taxonomy" id="168575"/>
    <lineage>
        <taxon>Eukaryota</taxon>
        <taxon>Viridiplantae</taxon>
        <taxon>Streptophyta</taxon>
        <taxon>Embryophyta</taxon>
        <taxon>Tracheophyta</taxon>
        <taxon>Spermatophyta</taxon>
        <taxon>Magnoliopsida</taxon>
        <taxon>eudicotyledons</taxon>
        <taxon>Gunneridae</taxon>
        <taxon>Pentapetalae</taxon>
        <taxon>rosids</taxon>
        <taxon>malvids</taxon>
        <taxon>Sapindales</taxon>
        <taxon>Sapindaceae</taxon>
        <taxon>Hippocastanoideae</taxon>
        <taxon>Acereae</taxon>
        <taxon>Dipteronia</taxon>
    </lineage>
</organism>